<evidence type="ECO:0000256" key="2">
    <source>
        <dbReference type="ARBA" id="ARBA00010790"/>
    </source>
</evidence>
<gene>
    <name evidence="10" type="ORF">SAMN05216202_2522</name>
</gene>
<keyword evidence="4 6" id="KW-0274">FAD</keyword>
<dbReference type="Pfam" id="PF00732">
    <property type="entry name" value="GMC_oxred_N"/>
    <property type="match status" value="1"/>
</dbReference>
<name>A0A1H2MWG7_9PSED</name>
<keyword evidence="3 7" id="KW-0285">Flavoprotein</keyword>
<dbReference type="STRING" id="46679.SAMN05216202_2522"/>
<dbReference type="GO" id="GO:0050660">
    <property type="term" value="F:flavin adenine dinucleotide binding"/>
    <property type="evidence" value="ECO:0007669"/>
    <property type="project" value="InterPro"/>
</dbReference>
<accession>A0A1H2MWG7</accession>
<evidence type="ECO:0000256" key="7">
    <source>
        <dbReference type="RuleBase" id="RU003968"/>
    </source>
</evidence>
<dbReference type="InterPro" id="IPR036188">
    <property type="entry name" value="FAD/NAD-bd_sf"/>
</dbReference>
<dbReference type="PANTHER" id="PTHR11552:SF147">
    <property type="entry name" value="CHOLINE DEHYDROGENASE, MITOCHONDRIAL"/>
    <property type="match status" value="1"/>
</dbReference>
<dbReference type="Proteomes" id="UP000198600">
    <property type="component" value="Chromosome I"/>
</dbReference>
<dbReference type="SUPFAM" id="SSF51905">
    <property type="entry name" value="FAD/NAD(P)-binding domain"/>
    <property type="match status" value="1"/>
</dbReference>
<evidence type="ECO:0000256" key="3">
    <source>
        <dbReference type="ARBA" id="ARBA00022630"/>
    </source>
</evidence>
<dbReference type="AlphaFoldDB" id="A0A1H2MWG7"/>
<dbReference type="PROSITE" id="PS00624">
    <property type="entry name" value="GMC_OXRED_2"/>
    <property type="match status" value="1"/>
</dbReference>
<comment type="similarity">
    <text evidence="2 7">Belongs to the GMC oxidoreductase family.</text>
</comment>
<evidence type="ECO:0000313" key="10">
    <source>
        <dbReference type="EMBL" id="SDU97540.1"/>
    </source>
</evidence>
<feature type="domain" description="Glucose-methanol-choline oxidoreductase N-terminal" evidence="9">
    <location>
        <begin position="257"/>
        <end position="271"/>
    </location>
</feature>
<evidence type="ECO:0000256" key="5">
    <source>
        <dbReference type="ARBA" id="ARBA00023002"/>
    </source>
</evidence>
<keyword evidence="11" id="KW-1185">Reference proteome</keyword>
<dbReference type="PANTHER" id="PTHR11552">
    <property type="entry name" value="GLUCOSE-METHANOL-CHOLINE GMC OXIDOREDUCTASE"/>
    <property type="match status" value="1"/>
</dbReference>
<dbReference type="Gene3D" id="3.30.560.10">
    <property type="entry name" value="Glucose Oxidase, domain 3"/>
    <property type="match status" value="1"/>
</dbReference>
<dbReference type="GO" id="GO:0016614">
    <property type="term" value="F:oxidoreductase activity, acting on CH-OH group of donors"/>
    <property type="evidence" value="ECO:0007669"/>
    <property type="project" value="InterPro"/>
</dbReference>
<reference evidence="11" key="1">
    <citation type="submission" date="2016-10" db="EMBL/GenBank/DDBJ databases">
        <authorList>
            <person name="Varghese N."/>
            <person name="Submissions S."/>
        </authorList>
    </citation>
    <scope>NUCLEOTIDE SEQUENCE [LARGE SCALE GENOMIC DNA]</scope>
    <source>
        <strain evidence="11">LMG 2223</strain>
    </source>
</reference>
<dbReference type="InterPro" id="IPR007867">
    <property type="entry name" value="GMC_OxRtase_C"/>
</dbReference>
<evidence type="ECO:0000313" key="11">
    <source>
        <dbReference type="Proteomes" id="UP000198600"/>
    </source>
</evidence>
<dbReference type="InterPro" id="IPR000172">
    <property type="entry name" value="GMC_OxRdtase_N"/>
</dbReference>
<dbReference type="Pfam" id="PF05199">
    <property type="entry name" value="GMC_oxred_C"/>
    <property type="match status" value="1"/>
</dbReference>
<dbReference type="SUPFAM" id="SSF54373">
    <property type="entry name" value="FAD-linked reductases, C-terminal domain"/>
    <property type="match status" value="1"/>
</dbReference>
<evidence type="ECO:0000256" key="1">
    <source>
        <dbReference type="ARBA" id="ARBA00001974"/>
    </source>
</evidence>
<dbReference type="Gene3D" id="3.50.50.60">
    <property type="entry name" value="FAD/NAD(P)-binding domain"/>
    <property type="match status" value="1"/>
</dbReference>
<feature type="domain" description="Glucose-methanol-choline oxidoreductase N-terminal" evidence="8">
    <location>
        <begin position="83"/>
        <end position="106"/>
    </location>
</feature>
<evidence type="ECO:0000259" key="8">
    <source>
        <dbReference type="PROSITE" id="PS00623"/>
    </source>
</evidence>
<dbReference type="RefSeq" id="WP_090221468.1">
    <property type="nucleotide sequence ID" value="NZ_LT629802.1"/>
</dbReference>
<proteinExistence type="inferred from homology"/>
<sequence length="554" mass="60695">MNTSTYDYIIVGAGSAGCVLANRLSADPTKRVLLLEAGPSDDLLWIKIPAGMTRLFSNKKVNWRYQGAKEPGFNNRTLYCPRGKTLGGSSSINGLVYMRGNSHDYDAWRDEGNEGWGWSDVLPYFKKSERQLRGGGDEFHGATGELAISDVVNPHVASLTFIDSAKAIGIPFNKDFNGAQQYGVGYPQMTMENGVRQSASTAFLKPIRSRTNLEVQVNAHAERILFEGKRAVGVHFAIKGSKQKRDVYAKEIILSGGTIASPQLLMLSGVGPADHLRSHGIDVVHDLPGVGENLHDHAYVHFLNQVTPKFSINHEIQGWRLIPHVLQYVGSRKGLLTSAAAQVCCFVKSDPSMISPDLQIQFRPFSIVVTEDGKIVPEKIPVVTASCSQIRPKSRGHIRLNSANPYDDPDILMNYLTHEDDCKALIAGIRWMRKIYAAQPLAQHVVKETMPGTQVQTDEQLLDYLRKFGQSMYHPVGSCRMGNDQTAVVDSRLRVRGVEGLRVIDASIMPSICSGNTNAPAIMIAEKGADMVLEDARSTKNAGGRDLKNGAALA</sequence>
<keyword evidence="5" id="KW-0560">Oxidoreductase</keyword>
<dbReference type="EMBL" id="LT629802">
    <property type="protein sequence ID" value="SDU97540.1"/>
    <property type="molecule type" value="Genomic_DNA"/>
</dbReference>
<evidence type="ECO:0000259" key="9">
    <source>
        <dbReference type="PROSITE" id="PS00624"/>
    </source>
</evidence>
<evidence type="ECO:0000256" key="4">
    <source>
        <dbReference type="ARBA" id="ARBA00022827"/>
    </source>
</evidence>
<evidence type="ECO:0000256" key="6">
    <source>
        <dbReference type="PIRSR" id="PIRSR000137-2"/>
    </source>
</evidence>
<comment type="cofactor">
    <cofactor evidence="1 6">
        <name>FAD</name>
        <dbReference type="ChEBI" id="CHEBI:57692"/>
    </cofactor>
</comment>
<feature type="binding site" evidence="6">
    <location>
        <begin position="93"/>
        <end position="96"/>
    </location>
    <ligand>
        <name>FAD</name>
        <dbReference type="ChEBI" id="CHEBI:57692"/>
    </ligand>
</feature>
<dbReference type="PIRSF" id="PIRSF000137">
    <property type="entry name" value="Alcohol_oxidase"/>
    <property type="match status" value="1"/>
</dbReference>
<dbReference type="PROSITE" id="PS00623">
    <property type="entry name" value="GMC_OXRED_1"/>
    <property type="match status" value="1"/>
</dbReference>
<dbReference type="InterPro" id="IPR012132">
    <property type="entry name" value="GMC_OxRdtase"/>
</dbReference>
<protein>
    <submittedName>
        <fullName evidence="10">Choline dehydrogenase</fullName>
    </submittedName>
</protein>
<organism evidence="10 11">
    <name type="scientific">Pseudomonas mucidolens</name>
    <dbReference type="NCBI Taxonomy" id="46679"/>
    <lineage>
        <taxon>Bacteria</taxon>
        <taxon>Pseudomonadati</taxon>
        <taxon>Pseudomonadota</taxon>
        <taxon>Gammaproteobacteria</taxon>
        <taxon>Pseudomonadales</taxon>
        <taxon>Pseudomonadaceae</taxon>
        <taxon>Pseudomonas</taxon>
    </lineage>
</organism>